<feature type="domain" description="PTS EIIB type-4" evidence="8">
    <location>
        <begin position="1"/>
        <end position="164"/>
    </location>
</feature>
<sequence>MGKVSLARIDERLIHGQVMTNLSKKSGANSIFIVDDVVAKDAFMTSIFKSAGSRTGLKVKILTLSDAIREWNENKFEDNSCILLTRTIKTMYELVKGGCVIEELNLGGIAKKPGTTSIINSVAITADECAMLVELRDIYGVKNIYFQSIPSNKAVDLKSAEKKF</sequence>
<dbReference type="Pfam" id="PF03830">
    <property type="entry name" value="PTSIIB_sorb"/>
    <property type="match status" value="1"/>
</dbReference>
<organism evidence="9 10">
    <name type="scientific">Clostridium thermopalmarium DSM 5974</name>
    <dbReference type="NCBI Taxonomy" id="1121340"/>
    <lineage>
        <taxon>Bacteria</taxon>
        <taxon>Bacillati</taxon>
        <taxon>Bacillota</taxon>
        <taxon>Clostridia</taxon>
        <taxon>Eubacteriales</taxon>
        <taxon>Clostridiaceae</taxon>
        <taxon>Clostridium</taxon>
    </lineage>
</organism>
<gene>
    <name evidence="9" type="primary">sorB</name>
    <name evidence="9" type="ORF">CPAL_27200</name>
</gene>
<evidence type="ECO:0000256" key="4">
    <source>
        <dbReference type="ARBA" id="ARBA00022597"/>
    </source>
</evidence>
<dbReference type="InterPro" id="IPR004720">
    <property type="entry name" value="PTS_IIB_sorbose-sp"/>
</dbReference>
<evidence type="ECO:0000256" key="7">
    <source>
        <dbReference type="ARBA" id="ARBA00022777"/>
    </source>
</evidence>
<dbReference type="RefSeq" id="WP_106024849.1">
    <property type="nucleotide sequence ID" value="NZ_PVXN01000069.1"/>
</dbReference>
<dbReference type="SUPFAM" id="SSF52728">
    <property type="entry name" value="PTS IIb component"/>
    <property type="match status" value="1"/>
</dbReference>
<evidence type="ECO:0000256" key="5">
    <source>
        <dbReference type="ARBA" id="ARBA00022679"/>
    </source>
</evidence>
<dbReference type="EMBL" id="PVXN01000069">
    <property type="protein sequence ID" value="PRR68819.1"/>
    <property type="molecule type" value="Genomic_DNA"/>
</dbReference>
<comment type="subcellular location">
    <subcellularLocation>
        <location evidence="1">Cytoplasm</location>
    </subcellularLocation>
</comment>
<evidence type="ECO:0000256" key="6">
    <source>
        <dbReference type="ARBA" id="ARBA00022683"/>
    </source>
</evidence>
<dbReference type="AlphaFoldDB" id="A0A2T0AK65"/>
<dbReference type="Proteomes" id="UP000239614">
    <property type="component" value="Unassembled WGS sequence"/>
</dbReference>
<keyword evidence="7" id="KW-0418">Kinase</keyword>
<keyword evidence="10" id="KW-1185">Reference proteome</keyword>
<protein>
    <submittedName>
        <fullName evidence="9">Sorbose-specific phosphotransferase enzyme IIB component</fullName>
    </submittedName>
</protein>
<keyword evidence="4" id="KW-0762">Sugar transport</keyword>
<dbReference type="GO" id="GO:0005737">
    <property type="term" value="C:cytoplasm"/>
    <property type="evidence" value="ECO:0007669"/>
    <property type="project" value="UniProtKB-SubCell"/>
</dbReference>
<dbReference type="GO" id="GO:0009401">
    <property type="term" value="P:phosphoenolpyruvate-dependent sugar phosphotransferase system"/>
    <property type="evidence" value="ECO:0007669"/>
    <property type="project" value="UniProtKB-KW"/>
</dbReference>
<comment type="caution">
    <text evidence="9">The sequence shown here is derived from an EMBL/GenBank/DDBJ whole genome shotgun (WGS) entry which is preliminary data.</text>
</comment>
<dbReference type="PROSITE" id="PS51101">
    <property type="entry name" value="PTS_EIIB_TYPE_4"/>
    <property type="match status" value="1"/>
</dbReference>
<keyword evidence="2" id="KW-0813">Transport</keyword>
<evidence type="ECO:0000256" key="3">
    <source>
        <dbReference type="ARBA" id="ARBA00022490"/>
    </source>
</evidence>
<evidence type="ECO:0000259" key="8">
    <source>
        <dbReference type="PROSITE" id="PS51101"/>
    </source>
</evidence>
<evidence type="ECO:0000313" key="10">
    <source>
        <dbReference type="Proteomes" id="UP000239614"/>
    </source>
</evidence>
<dbReference type="OrthoDB" id="9788818at2"/>
<keyword evidence="6" id="KW-0598">Phosphotransferase system</keyword>
<keyword evidence="3" id="KW-0963">Cytoplasm</keyword>
<evidence type="ECO:0000256" key="2">
    <source>
        <dbReference type="ARBA" id="ARBA00022448"/>
    </source>
</evidence>
<keyword evidence="5 9" id="KW-0808">Transferase</keyword>
<evidence type="ECO:0000313" key="9">
    <source>
        <dbReference type="EMBL" id="PRR68819.1"/>
    </source>
</evidence>
<accession>A0A2T0AK65</accession>
<reference evidence="9 10" key="1">
    <citation type="submission" date="2018-03" db="EMBL/GenBank/DDBJ databases">
        <title>Genome sequence of Clostridium thermopalmarium DSM 5974.</title>
        <authorList>
            <person name="Poehlein A."/>
            <person name="Daniel R."/>
        </authorList>
    </citation>
    <scope>NUCLEOTIDE SEQUENCE [LARGE SCALE GENOMIC DNA]</scope>
    <source>
        <strain evidence="9 10">DSM 5974</strain>
    </source>
</reference>
<dbReference type="GO" id="GO:0016301">
    <property type="term" value="F:kinase activity"/>
    <property type="evidence" value="ECO:0007669"/>
    <property type="project" value="UniProtKB-KW"/>
</dbReference>
<proteinExistence type="predicted"/>
<evidence type="ECO:0000256" key="1">
    <source>
        <dbReference type="ARBA" id="ARBA00004496"/>
    </source>
</evidence>
<dbReference type="GO" id="GO:0008982">
    <property type="term" value="F:protein-N(PI)-phosphohistidine-sugar phosphotransferase activity"/>
    <property type="evidence" value="ECO:0007669"/>
    <property type="project" value="InterPro"/>
</dbReference>
<name>A0A2T0AK65_9CLOT</name>
<dbReference type="Gene3D" id="3.40.35.10">
    <property type="entry name" value="Phosphotransferase system, sorbose subfamily IIB component"/>
    <property type="match status" value="1"/>
</dbReference>
<dbReference type="InterPro" id="IPR036667">
    <property type="entry name" value="PTS_IIB_sorbose-sp_sf"/>
</dbReference>